<comment type="caution">
    <text evidence="2">The sequence shown here is derived from an EMBL/GenBank/DDBJ whole genome shotgun (WGS) entry which is preliminary data.</text>
</comment>
<feature type="compositionally biased region" description="Basic and acidic residues" evidence="1">
    <location>
        <begin position="312"/>
        <end position="323"/>
    </location>
</feature>
<feature type="region of interest" description="Disordered" evidence="1">
    <location>
        <begin position="291"/>
        <end position="340"/>
    </location>
</feature>
<accession>A0AAV7I5V4</accession>
<dbReference type="EMBL" id="JAHXZJ010002237">
    <property type="protein sequence ID" value="KAH0546619.1"/>
    <property type="molecule type" value="Genomic_DNA"/>
</dbReference>
<evidence type="ECO:0000256" key="1">
    <source>
        <dbReference type="SAM" id="MobiDB-lite"/>
    </source>
</evidence>
<proteinExistence type="predicted"/>
<sequence>MGKNRRSGYRYHLKQVHSDFINGRVYHRPLIETKYWEEDTEPAKNVTDKKRLVDQIEFYLTLDHPTIVELFEDEEGTFFVPCTNDVPFGIMARRTFRIDASINEELLKTQIQTLAKELHDALLYFNGEGRNAVKDFELFDGIVRNWLPSIPADNQDFFTRHIAQKLYGRAKRLVEHVELGSVEDILLVLGRKLKRGDPYITWQKNLAAAAPKDTENIEDFYYRLSEMVRRIELNASEADRAVVKRTFEKTAATTLYEYLPDLLRCLCKIRKAETLTDMYLAIENDAYKRPERRRSMRDDGLIPGESLPPSVEFHRQSGQDGNRHYPQMPRSSRDYDDRGNYRKLPRTLAYQEYSQGPRTSAPGYYDDSFPDTYEDNHYSPGYQVEQQIMGSTFAFGT</sequence>
<evidence type="ECO:0000313" key="2">
    <source>
        <dbReference type="EMBL" id="KAH0546619.1"/>
    </source>
</evidence>
<organism evidence="2 3">
    <name type="scientific">Cotesia glomerata</name>
    <name type="common">Lepidopteran parasitic wasp</name>
    <name type="synonym">Apanteles glomeratus</name>
    <dbReference type="NCBI Taxonomy" id="32391"/>
    <lineage>
        <taxon>Eukaryota</taxon>
        <taxon>Metazoa</taxon>
        <taxon>Ecdysozoa</taxon>
        <taxon>Arthropoda</taxon>
        <taxon>Hexapoda</taxon>
        <taxon>Insecta</taxon>
        <taxon>Pterygota</taxon>
        <taxon>Neoptera</taxon>
        <taxon>Endopterygota</taxon>
        <taxon>Hymenoptera</taxon>
        <taxon>Apocrita</taxon>
        <taxon>Ichneumonoidea</taxon>
        <taxon>Braconidae</taxon>
        <taxon>Microgastrinae</taxon>
        <taxon>Cotesia</taxon>
    </lineage>
</organism>
<gene>
    <name evidence="2" type="ORF">KQX54_012318</name>
</gene>
<reference evidence="2 3" key="1">
    <citation type="journal article" date="2021" name="J. Hered.">
        <title>A chromosome-level genome assembly of the parasitoid wasp, Cotesia glomerata (Hymenoptera: Braconidae).</title>
        <authorList>
            <person name="Pinto B.J."/>
            <person name="Weis J.J."/>
            <person name="Gamble T."/>
            <person name="Ode P.J."/>
            <person name="Paul R."/>
            <person name="Zaspel J.M."/>
        </authorList>
    </citation>
    <scope>NUCLEOTIDE SEQUENCE [LARGE SCALE GENOMIC DNA]</scope>
    <source>
        <strain evidence="2">CgM1</strain>
    </source>
</reference>
<feature type="compositionally biased region" description="Basic and acidic residues" evidence="1">
    <location>
        <begin position="331"/>
        <end position="340"/>
    </location>
</feature>
<dbReference type="AlphaFoldDB" id="A0AAV7I5V4"/>
<dbReference type="Proteomes" id="UP000826195">
    <property type="component" value="Unassembled WGS sequence"/>
</dbReference>
<protein>
    <submittedName>
        <fullName evidence="2">Uncharacterized protein</fullName>
    </submittedName>
</protein>
<evidence type="ECO:0000313" key="3">
    <source>
        <dbReference type="Proteomes" id="UP000826195"/>
    </source>
</evidence>
<keyword evidence="3" id="KW-1185">Reference proteome</keyword>
<name>A0AAV7I5V4_COTGL</name>